<dbReference type="InterPro" id="IPR050188">
    <property type="entry name" value="RluA_PseudoU_synthase"/>
</dbReference>
<comment type="similarity">
    <text evidence="2 5">Belongs to the pseudouridine synthase RluA family.</text>
</comment>
<evidence type="ECO:0000256" key="5">
    <source>
        <dbReference type="RuleBase" id="RU362028"/>
    </source>
</evidence>
<dbReference type="SUPFAM" id="SSF55120">
    <property type="entry name" value="Pseudouridine synthase"/>
    <property type="match status" value="1"/>
</dbReference>
<organism evidence="7 8">
    <name type="scientific">Paenibacillus terricola</name>
    <dbReference type="NCBI Taxonomy" id="2763503"/>
    <lineage>
        <taxon>Bacteria</taxon>
        <taxon>Bacillati</taxon>
        <taxon>Bacillota</taxon>
        <taxon>Bacilli</taxon>
        <taxon>Bacillales</taxon>
        <taxon>Paenibacillaceae</taxon>
        <taxon>Paenibacillus</taxon>
    </lineage>
</organism>
<feature type="domain" description="Pseudouridine synthase RsuA/RluA-like" evidence="6">
    <location>
        <begin position="94"/>
        <end position="247"/>
    </location>
</feature>
<evidence type="ECO:0000256" key="3">
    <source>
        <dbReference type="ARBA" id="ARBA00023235"/>
    </source>
</evidence>
<dbReference type="EMBL" id="JACXZA010000003">
    <property type="protein sequence ID" value="MBD3920094.1"/>
    <property type="molecule type" value="Genomic_DNA"/>
</dbReference>
<evidence type="ECO:0000259" key="6">
    <source>
        <dbReference type="Pfam" id="PF00849"/>
    </source>
</evidence>
<comment type="caution">
    <text evidence="7">The sequence shown here is derived from an EMBL/GenBank/DDBJ whole genome shotgun (WGS) entry which is preliminary data.</text>
</comment>
<dbReference type="Pfam" id="PF00849">
    <property type="entry name" value="PseudoU_synth_2"/>
    <property type="match status" value="1"/>
</dbReference>
<dbReference type="InterPro" id="IPR020103">
    <property type="entry name" value="PsdUridine_synth_cat_dom_sf"/>
</dbReference>
<reference evidence="7 8" key="1">
    <citation type="submission" date="2020-09" db="EMBL/GenBank/DDBJ databases">
        <title>Paenibacillus sp. strain PR3 16S rRNA gene Genome sequencing and assembly.</title>
        <authorList>
            <person name="Kim J."/>
        </authorList>
    </citation>
    <scope>NUCLEOTIDE SEQUENCE [LARGE SCALE GENOMIC DNA]</scope>
    <source>
        <strain evidence="7 8">PR3</strain>
    </source>
</reference>
<dbReference type="InterPro" id="IPR006225">
    <property type="entry name" value="PsdUridine_synth_RluC/D"/>
</dbReference>
<evidence type="ECO:0000256" key="1">
    <source>
        <dbReference type="ARBA" id="ARBA00000073"/>
    </source>
</evidence>
<name>A0ABR8MVU2_9BACL</name>
<dbReference type="NCBIfam" id="TIGR00005">
    <property type="entry name" value="rluA_subfam"/>
    <property type="match status" value="1"/>
</dbReference>
<dbReference type="RefSeq" id="WP_191204345.1">
    <property type="nucleotide sequence ID" value="NZ_JACXZA010000003.1"/>
</dbReference>
<dbReference type="Proteomes" id="UP000609346">
    <property type="component" value="Unassembled WGS sequence"/>
</dbReference>
<comment type="catalytic activity">
    <reaction evidence="1 5">
        <text>a uridine in RNA = a pseudouridine in RNA</text>
        <dbReference type="Rhea" id="RHEA:48348"/>
        <dbReference type="Rhea" id="RHEA-COMP:12068"/>
        <dbReference type="Rhea" id="RHEA-COMP:12069"/>
        <dbReference type="ChEBI" id="CHEBI:65314"/>
        <dbReference type="ChEBI" id="CHEBI:65315"/>
    </reaction>
</comment>
<proteinExistence type="inferred from homology"/>
<dbReference type="Gene3D" id="3.30.2350.10">
    <property type="entry name" value="Pseudouridine synthase"/>
    <property type="match status" value="1"/>
</dbReference>
<dbReference type="EC" id="5.4.99.-" evidence="5"/>
<dbReference type="PROSITE" id="PS01129">
    <property type="entry name" value="PSI_RLU"/>
    <property type="match status" value="1"/>
</dbReference>
<evidence type="ECO:0000256" key="2">
    <source>
        <dbReference type="ARBA" id="ARBA00010876"/>
    </source>
</evidence>
<gene>
    <name evidence="7" type="ORF">H8B09_15120</name>
</gene>
<evidence type="ECO:0000256" key="4">
    <source>
        <dbReference type="PROSITE-ProRule" id="PRU00182"/>
    </source>
</evidence>
<keyword evidence="4" id="KW-0694">RNA-binding</keyword>
<dbReference type="PANTHER" id="PTHR21600:SF44">
    <property type="entry name" value="RIBOSOMAL LARGE SUBUNIT PSEUDOURIDINE SYNTHASE D"/>
    <property type="match status" value="1"/>
</dbReference>
<keyword evidence="3 5" id="KW-0413">Isomerase</keyword>
<sequence length="314" mass="35361">MSEQDYYAPLSVTATEREDGMQVRTILERKLGVSRKLLSRLKLTELGLTVNGNRVYTSDRVHAGDVVTIRMEKERSDDILPEPIPIDIVFEDGDLLIVNKPAGLIVHPTHGHYTGTLANGVVHYWAERGEIVRFRPIHRLDEHTSGLVVIAKTPYVHQQLSEQLQADEIEKRYLAFVHHHPVPHAGTVNGPIDRDPERPHLRIVTPDGYASVTHYETAVVYGDGKASCVRLKLETGRTHQIRVHMKHIGCPLIGDEMYGPEEGLGEADEVAGRQALHAESIAFTHPITRERMKWTASLPDDLRRLELFLQEGTN</sequence>
<comment type="function">
    <text evidence="5">Responsible for synthesis of pseudouridine from uracil.</text>
</comment>
<accession>A0ABR8MVU2</accession>
<dbReference type="InterPro" id="IPR006145">
    <property type="entry name" value="PsdUridine_synth_RsuA/RluA"/>
</dbReference>
<evidence type="ECO:0000313" key="7">
    <source>
        <dbReference type="EMBL" id="MBD3920094.1"/>
    </source>
</evidence>
<keyword evidence="8" id="KW-1185">Reference proteome</keyword>
<dbReference type="PROSITE" id="PS50889">
    <property type="entry name" value="S4"/>
    <property type="match status" value="1"/>
</dbReference>
<dbReference type="InterPro" id="IPR006224">
    <property type="entry name" value="PsdUridine_synth_RluA-like_CS"/>
</dbReference>
<dbReference type="CDD" id="cd02869">
    <property type="entry name" value="PseudoU_synth_RluA_like"/>
    <property type="match status" value="1"/>
</dbReference>
<evidence type="ECO:0000313" key="8">
    <source>
        <dbReference type="Proteomes" id="UP000609346"/>
    </source>
</evidence>
<protein>
    <recommendedName>
        <fullName evidence="5">Pseudouridine synthase</fullName>
        <ecNumber evidence="5">5.4.99.-</ecNumber>
    </recommendedName>
</protein>
<dbReference type="PANTHER" id="PTHR21600">
    <property type="entry name" value="MITOCHONDRIAL RNA PSEUDOURIDINE SYNTHASE"/>
    <property type="match status" value="1"/>
</dbReference>